<reference evidence="8 9" key="1">
    <citation type="submission" date="2018-05" db="EMBL/GenBank/DDBJ databases">
        <title>Animal gut microbial communities from fecal samples from Wisconsin, USA.</title>
        <authorList>
            <person name="Neumann A."/>
        </authorList>
    </citation>
    <scope>NUCLEOTIDE SEQUENCE [LARGE SCALE GENOMIC DNA]</scope>
    <source>
        <strain evidence="8 9">UWS4</strain>
    </source>
</reference>
<sequence>MKLSKNDYLLFALIAFLASILFSGLLFSSSLDAGLSKFSSRFGADVIVFPQGSAIPKNGILLQGDLKTANLPQELLHFIRTQNGIQKATPQLFFSSLGASCCEKKVNIIGFDPKSDFVIQPWIAKKFGKEIPSNALIVGSDIQINAEKSIRFFDEEFEIAASLEPLGNSLDQAVFATIETVEKIKAAAKKKGFQFDETETGISAILIKTNENFDGKKFSQNVHSHFDGIQIASKKEMFSEIVKTVNLFQVISYALIILFLAIAFGCILIVFSLFIQERKEELKVIYLVGGSKSLIKKLVAIRVFKGSLAGSFLGILFGVLLTFPFRIALSDYFGFSLTLSHSFSFFLILLTAFFIPIFAAEFAVWIHFRRLVKQFNWG</sequence>
<evidence type="ECO:0000256" key="3">
    <source>
        <dbReference type="ARBA" id="ARBA00022692"/>
    </source>
</evidence>
<organism evidence="8 9">
    <name type="scientific">Hallerella porci</name>
    <dbReference type="NCBI Taxonomy" id="1945871"/>
    <lineage>
        <taxon>Bacteria</taxon>
        <taxon>Pseudomonadati</taxon>
        <taxon>Fibrobacterota</taxon>
        <taxon>Fibrobacteria</taxon>
        <taxon>Fibrobacterales</taxon>
        <taxon>Fibrobacteraceae</taxon>
        <taxon>Hallerella</taxon>
    </lineage>
</organism>
<dbReference type="EMBL" id="QGHD01000040">
    <property type="protein sequence ID" value="PWK89976.1"/>
    <property type="molecule type" value="Genomic_DNA"/>
</dbReference>
<evidence type="ECO:0000256" key="6">
    <source>
        <dbReference type="SAM" id="Phobius"/>
    </source>
</evidence>
<evidence type="ECO:0000313" key="9">
    <source>
        <dbReference type="Proteomes" id="UP000245523"/>
    </source>
</evidence>
<keyword evidence="3 6" id="KW-0812">Transmembrane</keyword>
<feature type="transmembrane region" description="Helical" evidence="6">
    <location>
        <begin position="303"/>
        <end position="323"/>
    </location>
</feature>
<evidence type="ECO:0000256" key="4">
    <source>
        <dbReference type="ARBA" id="ARBA00022989"/>
    </source>
</evidence>
<gene>
    <name evidence="8" type="ORF">B0H50_1408</name>
</gene>
<feature type="transmembrane region" description="Helical" evidence="6">
    <location>
        <begin position="343"/>
        <end position="368"/>
    </location>
</feature>
<evidence type="ECO:0000256" key="2">
    <source>
        <dbReference type="ARBA" id="ARBA00022475"/>
    </source>
</evidence>
<comment type="caution">
    <text evidence="8">The sequence shown here is derived from an EMBL/GenBank/DDBJ whole genome shotgun (WGS) entry which is preliminary data.</text>
</comment>
<protein>
    <submittedName>
        <fullName evidence="8">ABC transport system permease protein</fullName>
    </submittedName>
</protein>
<feature type="transmembrane region" description="Helical" evidence="6">
    <location>
        <begin position="250"/>
        <end position="275"/>
    </location>
</feature>
<proteinExistence type="predicted"/>
<dbReference type="InterPro" id="IPR003838">
    <property type="entry name" value="ABC3_permease_C"/>
</dbReference>
<keyword evidence="9" id="KW-1185">Reference proteome</keyword>
<evidence type="ECO:0000256" key="5">
    <source>
        <dbReference type="ARBA" id="ARBA00023136"/>
    </source>
</evidence>
<dbReference type="RefSeq" id="WP_158275924.1">
    <property type="nucleotide sequence ID" value="NZ_JAXEIU010000059.1"/>
</dbReference>
<keyword evidence="4 6" id="KW-1133">Transmembrane helix</keyword>
<name>A0ABX5LKS5_9BACT</name>
<evidence type="ECO:0000256" key="1">
    <source>
        <dbReference type="ARBA" id="ARBA00004651"/>
    </source>
</evidence>
<comment type="subcellular location">
    <subcellularLocation>
        <location evidence="1">Cell membrane</location>
        <topology evidence="1">Multi-pass membrane protein</topology>
    </subcellularLocation>
</comment>
<dbReference type="Pfam" id="PF02687">
    <property type="entry name" value="FtsX"/>
    <property type="match status" value="1"/>
</dbReference>
<evidence type="ECO:0000313" key="8">
    <source>
        <dbReference type="EMBL" id="PWK89976.1"/>
    </source>
</evidence>
<dbReference type="Proteomes" id="UP000245523">
    <property type="component" value="Unassembled WGS sequence"/>
</dbReference>
<keyword evidence="2" id="KW-1003">Cell membrane</keyword>
<evidence type="ECO:0000259" key="7">
    <source>
        <dbReference type="Pfam" id="PF02687"/>
    </source>
</evidence>
<keyword evidence="5 6" id="KW-0472">Membrane</keyword>
<accession>A0ABX5LKS5</accession>
<feature type="domain" description="ABC3 transporter permease C-terminal" evidence="7">
    <location>
        <begin position="254"/>
        <end position="365"/>
    </location>
</feature>